<dbReference type="InterPro" id="IPR001509">
    <property type="entry name" value="Epimerase_deHydtase"/>
</dbReference>
<comment type="caution">
    <text evidence="4">The sequence shown here is derived from an EMBL/GenBank/DDBJ whole genome shotgun (WGS) entry which is preliminary data.</text>
</comment>
<reference evidence="4 5" key="1">
    <citation type="submission" date="2018-05" db="EMBL/GenBank/DDBJ databases">
        <title>Rhodoferax soyangensis sp.nov., isolated from an oligotrophic freshwater lake.</title>
        <authorList>
            <person name="Park M."/>
        </authorList>
    </citation>
    <scope>NUCLEOTIDE SEQUENCE [LARGE SCALE GENOMIC DNA]</scope>
    <source>
        <strain evidence="4 5">IMCC26218</strain>
    </source>
</reference>
<dbReference type="Pfam" id="PF01370">
    <property type="entry name" value="Epimerase"/>
    <property type="match status" value="1"/>
</dbReference>
<protein>
    <submittedName>
        <fullName evidence="4">Nucleoside-diphosphate sugar epimerase</fullName>
    </submittedName>
</protein>
<name>A0A3E1R994_9BURK</name>
<keyword evidence="5" id="KW-1185">Reference proteome</keyword>
<organism evidence="4 5">
    <name type="scientific">Rhodoferax lacus</name>
    <dbReference type="NCBI Taxonomy" id="2184758"/>
    <lineage>
        <taxon>Bacteria</taxon>
        <taxon>Pseudomonadati</taxon>
        <taxon>Pseudomonadota</taxon>
        <taxon>Betaproteobacteria</taxon>
        <taxon>Burkholderiales</taxon>
        <taxon>Comamonadaceae</taxon>
        <taxon>Rhodoferax</taxon>
    </lineage>
</organism>
<evidence type="ECO:0000256" key="2">
    <source>
        <dbReference type="ARBA" id="ARBA00007637"/>
    </source>
</evidence>
<proteinExistence type="inferred from homology"/>
<dbReference type="OrthoDB" id="9801056at2"/>
<dbReference type="SUPFAM" id="SSF51735">
    <property type="entry name" value="NAD(P)-binding Rossmann-fold domains"/>
    <property type="match status" value="1"/>
</dbReference>
<gene>
    <name evidence="4" type="ORF">DIC66_16040</name>
</gene>
<dbReference type="EMBL" id="QFZK01000011">
    <property type="protein sequence ID" value="RFO95936.1"/>
    <property type="molecule type" value="Genomic_DNA"/>
</dbReference>
<evidence type="ECO:0000259" key="3">
    <source>
        <dbReference type="Pfam" id="PF01370"/>
    </source>
</evidence>
<dbReference type="Proteomes" id="UP000260665">
    <property type="component" value="Unassembled WGS sequence"/>
</dbReference>
<evidence type="ECO:0000256" key="1">
    <source>
        <dbReference type="ARBA" id="ARBA00005125"/>
    </source>
</evidence>
<dbReference type="AlphaFoldDB" id="A0A3E1R994"/>
<sequence length="325" mass="35575">MTSRILITGASGFVGRELVAHLASQYGVRLRLALRGHATLIKLNTPYETVTTGDIDGRTQWDLALDGVDVVVHLAARVHVLREHSPNPAQAFRDTNLHGTVQLARAASQRGVKRFVFISSVGVNGFKTEAHKPFTEWHKPQPHNPYAQSKWEAEQALRKVALESGMEFVIIRPPLVYGPNAPGNFSHLVRGVLARIPLPLAAVRNLRSMVGLDNLVNFIGVCCMHPHAANQTFLVSDGQDLSTVDLVNGIAKGLHSKVWFVPIPLWILAVGAALFGQGATLQRLTGNLQVDISKARDMLGWTPPISVDEGLRRATLSWKKSETLL</sequence>
<comment type="similarity">
    <text evidence="2">Belongs to the NAD(P)-dependent epimerase/dehydratase family.</text>
</comment>
<dbReference type="InterPro" id="IPR036291">
    <property type="entry name" value="NAD(P)-bd_dom_sf"/>
</dbReference>
<feature type="domain" description="NAD-dependent epimerase/dehydratase" evidence="3">
    <location>
        <begin position="5"/>
        <end position="195"/>
    </location>
</feature>
<comment type="pathway">
    <text evidence="1">Bacterial outer membrane biogenesis; LPS O-antigen biosynthesis.</text>
</comment>
<evidence type="ECO:0000313" key="4">
    <source>
        <dbReference type="EMBL" id="RFO95936.1"/>
    </source>
</evidence>
<dbReference type="RefSeq" id="WP_117179006.1">
    <property type="nucleotide sequence ID" value="NZ_QFZK01000011.1"/>
</dbReference>
<evidence type="ECO:0000313" key="5">
    <source>
        <dbReference type="Proteomes" id="UP000260665"/>
    </source>
</evidence>
<dbReference type="PANTHER" id="PTHR43000">
    <property type="entry name" value="DTDP-D-GLUCOSE 4,6-DEHYDRATASE-RELATED"/>
    <property type="match status" value="1"/>
</dbReference>
<accession>A0A3E1R994</accession>
<dbReference type="Gene3D" id="3.40.50.720">
    <property type="entry name" value="NAD(P)-binding Rossmann-like Domain"/>
    <property type="match status" value="1"/>
</dbReference>